<evidence type="ECO:0000313" key="2">
    <source>
        <dbReference type="EMBL" id="KAF3701625.1"/>
    </source>
</evidence>
<gene>
    <name evidence="2" type="ORF">EXN66_Car017313</name>
</gene>
<dbReference type="EMBL" id="CM015728">
    <property type="protein sequence ID" value="KAF3701625.1"/>
    <property type="molecule type" value="Genomic_DNA"/>
</dbReference>
<organism evidence="2 3">
    <name type="scientific">Channa argus</name>
    <name type="common">Northern snakehead</name>
    <name type="synonym">Ophicephalus argus</name>
    <dbReference type="NCBI Taxonomy" id="215402"/>
    <lineage>
        <taxon>Eukaryota</taxon>
        <taxon>Metazoa</taxon>
        <taxon>Chordata</taxon>
        <taxon>Craniata</taxon>
        <taxon>Vertebrata</taxon>
        <taxon>Euteleostomi</taxon>
        <taxon>Actinopterygii</taxon>
        <taxon>Neopterygii</taxon>
        <taxon>Teleostei</taxon>
        <taxon>Neoteleostei</taxon>
        <taxon>Acanthomorphata</taxon>
        <taxon>Anabantaria</taxon>
        <taxon>Anabantiformes</taxon>
        <taxon>Channoidei</taxon>
        <taxon>Channidae</taxon>
        <taxon>Channa</taxon>
    </lineage>
</organism>
<protein>
    <submittedName>
        <fullName evidence="2">Uncharacterized protein</fullName>
    </submittedName>
</protein>
<name>A0A6G1QGE2_CHAAH</name>
<reference evidence="3" key="2">
    <citation type="submission" date="2019-02" db="EMBL/GenBank/DDBJ databases">
        <title>Opniocepnalus argus Var Kimnra genome.</title>
        <authorList>
            <person name="Zhou C."/>
            <person name="Xiao S."/>
        </authorList>
    </citation>
    <scope>NUCLEOTIDE SEQUENCE [LARGE SCALE GENOMIC DNA]</scope>
</reference>
<proteinExistence type="predicted"/>
<feature type="region of interest" description="Disordered" evidence="1">
    <location>
        <begin position="341"/>
        <end position="361"/>
    </location>
</feature>
<keyword evidence="3" id="KW-1185">Reference proteome</keyword>
<evidence type="ECO:0000256" key="1">
    <source>
        <dbReference type="SAM" id="MobiDB-lite"/>
    </source>
</evidence>
<sequence>MVSVYNMRTDKVACLVLYEAALYGRERRPQLGTDNAVDERDIVAAAHDAAKINASQRANVTLARRVGVLCALGTRAQFVVKDLKREQNQGRAAADFDGLKKLLKEQRFLHLLFNATLAICSVLESLPVQAAPGRWAALHNRDKGLSTLGRQLGAGAELYEGNSCWRFPPELRSVSLPAGVCALFLVLFPEQGCMITAGSAGSLPLKSTLHNQVELPLQLLTTIRQDLGGLSGDHTEDLSLLIVGWWKAFRLLDSSSAGNYNEGFGFCCSVPESFLESGKSLHPLARLIIQTIIFYPPPPLVVCRICGDQRGWKLAEGIPSHGAPELLSTFQLANELLHQRGSRSEGLQSRPEELSQQELSTSSHTAMKLTAYNYHCAIDRMLGLLKQGYQKANN</sequence>
<dbReference type="Proteomes" id="UP000503349">
    <property type="component" value="Chromosome 17"/>
</dbReference>
<accession>A0A6G1QGE2</accession>
<reference evidence="2 3" key="1">
    <citation type="submission" date="2019-02" db="EMBL/GenBank/DDBJ databases">
        <title>Opniocepnalus argus genome.</title>
        <authorList>
            <person name="Zhou C."/>
            <person name="Xiao S."/>
        </authorList>
    </citation>
    <scope>NUCLEOTIDE SEQUENCE [LARGE SCALE GENOMIC DNA]</scope>
    <source>
        <strain evidence="2">OARG1902GOOAL</strain>
        <tissue evidence="2">Muscle</tissue>
    </source>
</reference>
<evidence type="ECO:0000313" key="3">
    <source>
        <dbReference type="Proteomes" id="UP000503349"/>
    </source>
</evidence>
<dbReference type="AlphaFoldDB" id="A0A6G1QGE2"/>